<name>A0A1G2UTG7_9BACT</name>
<dbReference type="Proteomes" id="UP000176558">
    <property type="component" value="Unassembled WGS sequence"/>
</dbReference>
<dbReference type="InterPro" id="IPR036567">
    <property type="entry name" value="RHF-like"/>
</dbReference>
<sequence length="137" mass="16203">MNIKTRSKNFDITPAIDDYIVKKFSTLEKFISYHDNVLCEAEIGRTTTHHKSGDIFRAEININIPGQKQIYAFAEEVDLYTAIDIVRDEAERLIVSQKNKYKTMWRRGATQIKNLIKMIDIRNTDSYKKIRNFRRKK</sequence>
<gene>
    <name evidence="1" type="ORF">A3G99_02055</name>
</gene>
<dbReference type="SUPFAM" id="SSF69754">
    <property type="entry name" value="Ribosome binding protein Y (YfiA homologue)"/>
    <property type="match status" value="1"/>
</dbReference>
<comment type="caution">
    <text evidence="1">The sequence shown here is derived from an EMBL/GenBank/DDBJ whole genome shotgun (WGS) entry which is preliminary data.</text>
</comment>
<organism evidence="1 2">
    <name type="scientific">Candidatus Zambryskibacteria bacterium RIFCSPLOWO2_12_FULL_39_23</name>
    <dbReference type="NCBI Taxonomy" id="1802776"/>
    <lineage>
        <taxon>Bacteria</taxon>
        <taxon>Candidatus Zambryskiibacteriota</taxon>
    </lineage>
</organism>
<dbReference type="InterPro" id="IPR003489">
    <property type="entry name" value="RHF/RaiA"/>
</dbReference>
<dbReference type="Gene3D" id="3.30.160.100">
    <property type="entry name" value="Ribosome hibernation promotion factor-like"/>
    <property type="match status" value="1"/>
</dbReference>
<dbReference type="NCBIfam" id="TIGR00741">
    <property type="entry name" value="yfiA"/>
    <property type="match status" value="1"/>
</dbReference>
<dbReference type="Pfam" id="PF02482">
    <property type="entry name" value="Ribosomal_S30AE"/>
    <property type="match status" value="1"/>
</dbReference>
<dbReference type="EMBL" id="MHWT01000014">
    <property type="protein sequence ID" value="OHB12582.1"/>
    <property type="molecule type" value="Genomic_DNA"/>
</dbReference>
<proteinExistence type="predicted"/>
<dbReference type="CDD" id="cd00552">
    <property type="entry name" value="RaiA"/>
    <property type="match status" value="1"/>
</dbReference>
<reference evidence="1 2" key="1">
    <citation type="journal article" date="2016" name="Nat. Commun.">
        <title>Thousands of microbial genomes shed light on interconnected biogeochemical processes in an aquifer system.</title>
        <authorList>
            <person name="Anantharaman K."/>
            <person name="Brown C.T."/>
            <person name="Hug L.A."/>
            <person name="Sharon I."/>
            <person name="Castelle C.J."/>
            <person name="Probst A.J."/>
            <person name="Thomas B.C."/>
            <person name="Singh A."/>
            <person name="Wilkins M.J."/>
            <person name="Karaoz U."/>
            <person name="Brodie E.L."/>
            <person name="Williams K.H."/>
            <person name="Hubbard S.S."/>
            <person name="Banfield J.F."/>
        </authorList>
    </citation>
    <scope>NUCLEOTIDE SEQUENCE [LARGE SCALE GENOMIC DNA]</scope>
</reference>
<protein>
    <submittedName>
        <fullName evidence="1">Ribosomal subunit interface protein</fullName>
    </submittedName>
</protein>
<evidence type="ECO:0000313" key="2">
    <source>
        <dbReference type="Proteomes" id="UP000176558"/>
    </source>
</evidence>
<evidence type="ECO:0000313" key="1">
    <source>
        <dbReference type="EMBL" id="OHB12582.1"/>
    </source>
</evidence>
<accession>A0A1G2UTG7</accession>
<dbReference type="AlphaFoldDB" id="A0A1G2UTG7"/>